<dbReference type="InterPro" id="IPR009081">
    <property type="entry name" value="PP-bd_ACP"/>
</dbReference>
<sequence length="285" mass="30452">SGDLVRWTSDGRLLFAGRADEQVKIRGFRVEPGEVEAVLAGHESVGQVAVIVREDQPDVKRLVAYVVPATAGGMDVDTVREYAAARLPEYMVPAAVVTLDSLPLTVNNKLDRSALPAPGSAGQAGDRAPATPTEELLCGLFGEVLGLQQVSADASFFTLGGDSLLAMRVIARIRAVLDTEVTIGDLFTSPTVAEVARLIDGDDSATQVALARRERPEVLPLSFAQQRLWFLNRLEETEPGAGAAYNTPLALRLSGELDVPALQAALEDIADRHESLRTIFPQSEG</sequence>
<keyword evidence="3" id="KW-0597">Phosphoprotein</keyword>
<dbReference type="EMBL" id="JBHSPR010000073">
    <property type="protein sequence ID" value="MFC6022918.1"/>
    <property type="molecule type" value="Genomic_DNA"/>
</dbReference>
<dbReference type="SUPFAM" id="SSF47336">
    <property type="entry name" value="ACP-like"/>
    <property type="match status" value="1"/>
</dbReference>
<dbReference type="Pfam" id="PF00550">
    <property type="entry name" value="PP-binding"/>
    <property type="match status" value="1"/>
</dbReference>
<evidence type="ECO:0000256" key="1">
    <source>
        <dbReference type="ARBA" id="ARBA00001957"/>
    </source>
</evidence>
<dbReference type="Gene3D" id="3.30.559.10">
    <property type="entry name" value="Chloramphenicol acetyltransferase-like domain"/>
    <property type="match status" value="1"/>
</dbReference>
<dbReference type="InterPro" id="IPR020806">
    <property type="entry name" value="PKS_PP-bd"/>
</dbReference>
<dbReference type="Proteomes" id="UP001596203">
    <property type="component" value="Unassembled WGS sequence"/>
</dbReference>
<dbReference type="Gene3D" id="1.10.1200.10">
    <property type="entry name" value="ACP-like"/>
    <property type="match status" value="1"/>
</dbReference>
<dbReference type="Pfam" id="PF00668">
    <property type="entry name" value="Condensation"/>
    <property type="match status" value="1"/>
</dbReference>
<keyword evidence="6" id="KW-1185">Reference proteome</keyword>
<feature type="non-terminal residue" evidence="5">
    <location>
        <position position="285"/>
    </location>
</feature>
<dbReference type="Gene3D" id="3.40.50.12780">
    <property type="entry name" value="N-terminal domain of ligase-like"/>
    <property type="match status" value="1"/>
</dbReference>
<name>A0ABW1KPW8_9ACTN</name>
<dbReference type="InterPro" id="IPR001242">
    <property type="entry name" value="Condensation_dom"/>
</dbReference>
<dbReference type="RefSeq" id="WP_377432800.1">
    <property type="nucleotide sequence ID" value="NZ_JBHSPR010000073.1"/>
</dbReference>
<protein>
    <submittedName>
        <fullName evidence="5">Phosphopantetheine-binding protein</fullName>
    </submittedName>
</protein>
<dbReference type="SMART" id="SM00823">
    <property type="entry name" value="PKS_PP"/>
    <property type="match status" value="1"/>
</dbReference>
<evidence type="ECO:0000256" key="3">
    <source>
        <dbReference type="ARBA" id="ARBA00022553"/>
    </source>
</evidence>
<comment type="cofactor">
    <cofactor evidence="1">
        <name>pantetheine 4'-phosphate</name>
        <dbReference type="ChEBI" id="CHEBI:47942"/>
    </cofactor>
</comment>
<dbReference type="InterPro" id="IPR023213">
    <property type="entry name" value="CAT-like_dom_sf"/>
</dbReference>
<organism evidence="5 6">
    <name type="scientific">Plantactinospora solaniradicis</name>
    <dbReference type="NCBI Taxonomy" id="1723736"/>
    <lineage>
        <taxon>Bacteria</taxon>
        <taxon>Bacillati</taxon>
        <taxon>Actinomycetota</taxon>
        <taxon>Actinomycetes</taxon>
        <taxon>Micromonosporales</taxon>
        <taxon>Micromonosporaceae</taxon>
        <taxon>Plantactinospora</taxon>
    </lineage>
</organism>
<gene>
    <name evidence="5" type="ORF">ACFP2T_43055</name>
</gene>
<feature type="non-terminal residue" evidence="5">
    <location>
        <position position="1"/>
    </location>
</feature>
<comment type="caution">
    <text evidence="5">The sequence shown here is derived from an EMBL/GenBank/DDBJ whole genome shotgun (WGS) entry which is preliminary data.</text>
</comment>
<dbReference type="Gene3D" id="3.30.300.30">
    <property type="match status" value="1"/>
</dbReference>
<evidence type="ECO:0000256" key="2">
    <source>
        <dbReference type="ARBA" id="ARBA00022450"/>
    </source>
</evidence>
<dbReference type="InterPro" id="IPR006162">
    <property type="entry name" value="Ppantetheine_attach_site"/>
</dbReference>
<dbReference type="InterPro" id="IPR036736">
    <property type="entry name" value="ACP-like_sf"/>
</dbReference>
<dbReference type="PANTHER" id="PTHR45527:SF14">
    <property type="entry name" value="PLIPASTATIN SYNTHASE SUBUNIT B"/>
    <property type="match status" value="1"/>
</dbReference>
<dbReference type="InterPro" id="IPR025110">
    <property type="entry name" value="AMP-bd_C"/>
</dbReference>
<dbReference type="SUPFAM" id="SSF56801">
    <property type="entry name" value="Acetyl-CoA synthetase-like"/>
    <property type="match status" value="1"/>
</dbReference>
<dbReference type="SUPFAM" id="SSF52777">
    <property type="entry name" value="CoA-dependent acyltransferases"/>
    <property type="match status" value="1"/>
</dbReference>
<dbReference type="InterPro" id="IPR045851">
    <property type="entry name" value="AMP-bd_C_sf"/>
</dbReference>
<keyword evidence="2" id="KW-0596">Phosphopantetheine</keyword>
<evidence type="ECO:0000313" key="6">
    <source>
        <dbReference type="Proteomes" id="UP001596203"/>
    </source>
</evidence>
<reference evidence="6" key="1">
    <citation type="journal article" date="2019" name="Int. J. Syst. Evol. Microbiol.">
        <title>The Global Catalogue of Microorganisms (GCM) 10K type strain sequencing project: providing services to taxonomists for standard genome sequencing and annotation.</title>
        <authorList>
            <consortium name="The Broad Institute Genomics Platform"/>
            <consortium name="The Broad Institute Genome Sequencing Center for Infectious Disease"/>
            <person name="Wu L."/>
            <person name="Ma J."/>
        </authorList>
    </citation>
    <scope>NUCLEOTIDE SEQUENCE [LARGE SCALE GENOMIC DNA]</scope>
    <source>
        <strain evidence="6">ZS-35-S2</strain>
    </source>
</reference>
<dbReference type="InterPro" id="IPR042099">
    <property type="entry name" value="ANL_N_sf"/>
</dbReference>
<feature type="domain" description="Carrier" evidence="4">
    <location>
        <begin position="128"/>
        <end position="203"/>
    </location>
</feature>
<evidence type="ECO:0000259" key="4">
    <source>
        <dbReference type="PROSITE" id="PS50075"/>
    </source>
</evidence>
<dbReference type="Pfam" id="PF13193">
    <property type="entry name" value="AMP-binding_C"/>
    <property type="match status" value="1"/>
</dbReference>
<accession>A0ABW1KPW8</accession>
<proteinExistence type="predicted"/>
<dbReference type="PROSITE" id="PS00012">
    <property type="entry name" value="PHOSPHOPANTETHEINE"/>
    <property type="match status" value="1"/>
</dbReference>
<evidence type="ECO:0000313" key="5">
    <source>
        <dbReference type="EMBL" id="MFC6022918.1"/>
    </source>
</evidence>
<dbReference type="PROSITE" id="PS50075">
    <property type="entry name" value="CARRIER"/>
    <property type="match status" value="1"/>
</dbReference>
<dbReference type="PANTHER" id="PTHR45527">
    <property type="entry name" value="NONRIBOSOMAL PEPTIDE SYNTHETASE"/>
    <property type="match status" value="1"/>
</dbReference>